<gene>
    <name evidence="1" type="ORF">DBX24_01925</name>
</gene>
<dbReference type="InterPro" id="IPR037185">
    <property type="entry name" value="EmrE-like"/>
</dbReference>
<evidence type="ECO:0000313" key="1">
    <source>
        <dbReference type="EMBL" id="QHN64736.1"/>
    </source>
</evidence>
<dbReference type="Pfam" id="PF00892">
    <property type="entry name" value="EamA"/>
    <property type="match status" value="2"/>
</dbReference>
<proteinExistence type="predicted"/>
<dbReference type="InterPro" id="IPR000620">
    <property type="entry name" value="EamA_dom"/>
</dbReference>
<dbReference type="PANTHER" id="PTHR22911">
    <property type="entry name" value="ACYL-MALONYL CONDENSING ENZYME-RELATED"/>
    <property type="match status" value="1"/>
</dbReference>
<dbReference type="KEGG" id="bcad:DBX24_01925"/>
<dbReference type="EMBL" id="CP029149">
    <property type="protein sequence ID" value="QHN64736.1"/>
    <property type="molecule type" value="Genomic_DNA"/>
</dbReference>
<protein>
    <submittedName>
        <fullName evidence="1">EamA family transporter</fullName>
    </submittedName>
</protein>
<keyword evidence="2" id="KW-1185">Reference proteome</keyword>
<dbReference type="AlphaFoldDB" id="A0A6P1QRD8"/>
<sequence length="294" mass="33183">MQKSVLLRLHFIVFLWGFTAVLGKLISVDAYRLTFFRMGFAALFLFISNRFILRNRMNISLRLLLQLFGVGSLMAGHWILFFLSIKVANVAIALSCMSLSTLFAALIEPLIFGRRVDLREIIIGIIIVGCILLIFNAEMAYKMGIMYGIICALLGTLFSVLNGKMYGRTASGNIIFYEIFGGTVVLFFYFLLTGQGEILDMSEISWQNLSLIVLLSGVFTAYPMLESVNLMKYISPFTIILTVNLEPVYGIVLAYLIFGETEHMTPVFYLSAVVMIFSIFANGYLKAKRKLKRH</sequence>
<evidence type="ECO:0000313" key="2">
    <source>
        <dbReference type="Proteomes" id="UP000464318"/>
    </source>
</evidence>
<reference evidence="1 2" key="1">
    <citation type="submission" date="2018-04" db="EMBL/GenBank/DDBJ databases">
        <title>Characteristic and Complete Genome Sequencing of A Novel Member of Infective Endocarditis Causative Bacteria: Bergeyella cardium QL-PH.</title>
        <authorList>
            <person name="Pan H."/>
            <person name="Sun E."/>
            <person name="Zhang Y."/>
        </authorList>
    </citation>
    <scope>NUCLEOTIDE SEQUENCE [LARGE SCALE GENOMIC DNA]</scope>
    <source>
        <strain evidence="1 2">HPQL</strain>
    </source>
</reference>
<accession>A0A6P1QRD8</accession>
<dbReference type="RefSeq" id="WP_160223800.1">
    <property type="nucleotide sequence ID" value="NZ_CP029149.1"/>
</dbReference>
<dbReference type="OrthoDB" id="9150437at2"/>
<dbReference type="PANTHER" id="PTHR22911:SF79">
    <property type="entry name" value="MOBA-LIKE NTP TRANSFERASE DOMAIN-CONTAINING PROTEIN"/>
    <property type="match status" value="1"/>
</dbReference>
<dbReference type="Proteomes" id="UP000464318">
    <property type="component" value="Chromosome"/>
</dbReference>
<dbReference type="GO" id="GO:0016020">
    <property type="term" value="C:membrane"/>
    <property type="evidence" value="ECO:0007669"/>
    <property type="project" value="InterPro"/>
</dbReference>
<name>A0A6P1QRD8_9FLAO</name>
<dbReference type="SUPFAM" id="SSF103481">
    <property type="entry name" value="Multidrug resistance efflux transporter EmrE"/>
    <property type="match status" value="2"/>
</dbReference>
<organism evidence="1 2">
    <name type="scientific">Bergeyella cardium</name>
    <dbReference type="NCBI Taxonomy" id="1585976"/>
    <lineage>
        <taxon>Bacteria</taxon>
        <taxon>Pseudomonadati</taxon>
        <taxon>Bacteroidota</taxon>
        <taxon>Flavobacteriia</taxon>
        <taxon>Flavobacteriales</taxon>
        <taxon>Weeksellaceae</taxon>
        <taxon>Bergeyella</taxon>
    </lineage>
</organism>